<gene>
    <name evidence="2" type="ORF">MUG84_02125</name>
</gene>
<name>A0A9X1WJJ7_9BACL</name>
<keyword evidence="3" id="KW-1185">Reference proteome</keyword>
<dbReference type="Gene3D" id="2.60.40.1120">
    <property type="entry name" value="Carboxypeptidase-like, regulatory domain"/>
    <property type="match status" value="1"/>
</dbReference>
<accession>A0A9X1WJJ7</accession>
<dbReference type="InterPro" id="IPR011990">
    <property type="entry name" value="TPR-like_helical_dom_sf"/>
</dbReference>
<dbReference type="Pfam" id="PF13620">
    <property type="entry name" value="CarboxypepD_reg"/>
    <property type="match status" value="1"/>
</dbReference>
<reference evidence="2" key="1">
    <citation type="submission" date="2022-04" db="EMBL/GenBank/DDBJ databases">
        <title>Paenibacillus mangrovi sp. nov., a novel endophytic bacterium isolated from bark of Kandelia candel.</title>
        <authorList>
            <person name="Tuo L."/>
        </authorList>
    </citation>
    <scope>NUCLEOTIDE SEQUENCE</scope>
    <source>
        <strain evidence="2">KQZ6P-2</strain>
    </source>
</reference>
<comment type="caution">
    <text evidence="2">The sequence shown here is derived from an EMBL/GenBank/DDBJ whole genome shotgun (WGS) entry which is preliminary data.</text>
</comment>
<dbReference type="InterPro" id="IPR013784">
    <property type="entry name" value="Carb-bd-like_fold"/>
</dbReference>
<dbReference type="Gene3D" id="1.25.40.10">
    <property type="entry name" value="Tetratricopeptide repeat domain"/>
    <property type="match status" value="2"/>
</dbReference>
<evidence type="ECO:0000313" key="2">
    <source>
        <dbReference type="EMBL" id="MCJ8010537.1"/>
    </source>
</evidence>
<keyword evidence="1" id="KW-0812">Transmembrane</keyword>
<dbReference type="GO" id="GO:0030246">
    <property type="term" value="F:carbohydrate binding"/>
    <property type="evidence" value="ECO:0007669"/>
    <property type="project" value="InterPro"/>
</dbReference>
<feature type="transmembrane region" description="Helical" evidence="1">
    <location>
        <begin position="9"/>
        <end position="27"/>
    </location>
</feature>
<keyword evidence="1" id="KW-0472">Membrane</keyword>
<keyword evidence="2" id="KW-0121">Carboxypeptidase</keyword>
<organism evidence="2 3">
    <name type="scientific">Paenibacillus mangrovi</name>
    <dbReference type="NCBI Taxonomy" id="2931978"/>
    <lineage>
        <taxon>Bacteria</taxon>
        <taxon>Bacillati</taxon>
        <taxon>Bacillota</taxon>
        <taxon>Bacilli</taxon>
        <taxon>Bacillales</taxon>
        <taxon>Paenibacillaceae</taxon>
        <taxon>Paenibacillus</taxon>
    </lineage>
</organism>
<dbReference type="SUPFAM" id="SSF48452">
    <property type="entry name" value="TPR-like"/>
    <property type="match status" value="2"/>
</dbReference>
<proteinExistence type="predicted"/>
<dbReference type="AlphaFoldDB" id="A0A9X1WJJ7"/>
<dbReference type="Proteomes" id="UP001139347">
    <property type="component" value="Unassembled WGS sequence"/>
</dbReference>
<evidence type="ECO:0000313" key="3">
    <source>
        <dbReference type="Proteomes" id="UP001139347"/>
    </source>
</evidence>
<keyword evidence="2" id="KW-0378">Hydrolase</keyword>
<dbReference type="SUPFAM" id="SSF49452">
    <property type="entry name" value="Starch-binding domain-like"/>
    <property type="match status" value="1"/>
</dbReference>
<dbReference type="RefSeq" id="WP_244718905.1">
    <property type="nucleotide sequence ID" value="NZ_JALIRP010000001.1"/>
</dbReference>
<dbReference type="GO" id="GO:0004180">
    <property type="term" value="F:carboxypeptidase activity"/>
    <property type="evidence" value="ECO:0007669"/>
    <property type="project" value="UniProtKB-KW"/>
</dbReference>
<sequence>MKIRIKVKHVVYILGLFLVLIVGLNYGTSPAQRMAEADRGSRQADAEKKEEILRSIDAAKPDEKLKLIEEHMLNDRSSNLPRMYDVYIGPGGTMFSGRSMEVDTRPEFNLKEMVPYLEFYVQSGSSDPDVSTAAKLLAYYYEGSGQWDKASQMLENALERLHITQYTYARNELIFMQVKLAAEQGQYDELLQLSEKLIQENKNQVNPDTMAQLSEYLAQYALVKGKAPEVLKWIQTKMEQQQKQTTDERVHNLYTDQLMEIQNRLSKLTSGGKKALTEVTGTITKSNGEPVAYAGVFLRRQEDDNHSINESEPYQTMTNEHGEYSFEGVLPGSYKLYLGLNISQINGWTWPVLADDGWIDLKGQAKVQENVVFQPLMKLKFPVNEEVIRDKALTFEWEPVAGAAYYNLNVGMKLKSGSSSRTVKQGIVTSRVQIPVQDLYDQISGVSSYSNGNEKVQLDPLSLLGYANTKNQFSWGVEAYSADGKLLTRSDGYRLSNDLTGNLPFFYLKERKMTDADKTLLSGKLDKAEAMYKADADRDPTDMHALHMMLTVLEGKMMLIRGDGKADTDTKKALEAQQVEILERLVELYPTDVYYNWLSDYYFKQADWNNYNRYYTLVKSVSRMKDNSYSDGKHGIALMKQEKPDEAAVYFKESVENDSSHRFIGTYLALHLFMGDSLDEGIQLAAKYPDRMMYNNPLNWEELLLAMKRESTGKRDYSAVLKDKIRLYIQGKDEELKLWQPSADSGLTAMKKFMDALQQVG</sequence>
<keyword evidence="2" id="KW-0645">Protease</keyword>
<dbReference type="EMBL" id="JALIRP010000001">
    <property type="protein sequence ID" value="MCJ8010537.1"/>
    <property type="molecule type" value="Genomic_DNA"/>
</dbReference>
<evidence type="ECO:0000256" key="1">
    <source>
        <dbReference type="SAM" id="Phobius"/>
    </source>
</evidence>
<protein>
    <submittedName>
        <fullName evidence="2">Carboxypeptidase-like regulatory domain-containing protein</fullName>
    </submittedName>
</protein>
<keyword evidence="1" id="KW-1133">Transmembrane helix</keyword>